<gene>
    <name evidence="1" type="ORF">L5014_02615</name>
</gene>
<name>A0A9X1UD54_9BURK</name>
<protein>
    <submittedName>
        <fullName evidence="1">Uncharacterized protein</fullName>
    </submittedName>
</protein>
<proteinExistence type="predicted"/>
<organism evidence="1 2">
    <name type="scientific">Paraburkholderia tagetis</name>
    <dbReference type="NCBI Taxonomy" id="2913261"/>
    <lineage>
        <taxon>Bacteria</taxon>
        <taxon>Pseudomonadati</taxon>
        <taxon>Pseudomonadota</taxon>
        <taxon>Betaproteobacteria</taxon>
        <taxon>Burkholderiales</taxon>
        <taxon>Burkholderiaceae</taxon>
        <taxon>Paraburkholderia</taxon>
    </lineage>
</organism>
<reference evidence="1" key="1">
    <citation type="submission" date="2022-01" db="EMBL/GenBank/DDBJ databases">
        <title>Genome sequence and assembly of Parabukholderia sp. RG36.</title>
        <authorList>
            <person name="Chhetri G."/>
        </authorList>
    </citation>
    <scope>NUCLEOTIDE SEQUENCE</scope>
    <source>
        <strain evidence="1">RG36</strain>
    </source>
</reference>
<dbReference type="RefSeq" id="WP_238462015.1">
    <property type="nucleotide sequence ID" value="NZ_JAKLJA010000001.1"/>
</dbReference>
<evidence type="ECO:0000313" key="2">
    <source>
        <dbReference type="Proteomes" id="UP001139308"/>
    </source>
</evidence>
<sequence length="190" mass="21684">MRFEEVLPALREGKCARQEGHRFPWAYMKMIDGALHWCNFGPYREPFKAHDLRMEELLADNWQVVDEAEQRAAAPTGTHFCGRRGVDDGSKPDYFHNLGGEERCSYCGSVSGDSFLAFIEAGGEVGPTDKSYKAYLHGNDAVRAPGLKFYFQHLSPEQRTRFIALLNERKVKIGMPGHFYVLPYFVTREV</sequence>
<dbReference type="Proteomes" id="UP001139308">
    <property type="component" value="Unassembled WGS sequence"/>
</dbReference>
<dbReference type="AlphaFoldDB" id="A0A9X1UD54"/>
<comment type="caution">
    <text evidence="1">The sequence shown here is derived from an EMBL/GenBank/DDBJ whole genome shotgun (WGS) entry which is preliminary data.</text>
</comment>
<accession>A0A9X1UD54</accession>
<dbReference type="EMBL" id="JAKLJA010000001">
    <property type="protein sequence ID" value="MCG5072264.1"/>
    <property type="molecule type" value="Genomic_DNA"/>
</dbReference>
<keyword evidence="2" id="KW-1185">Reference proteome</keyword>
<evidence type="ECO:0000313" key="1">
    <source>
        <dbReference type="EMBL" id="MCG5072264.1"/>
    </source>
</evidence>